<accession>A0A4R9AFR1</accession>
<dbReference type="Pfam" id="PF00326">
    <property type="entry name" value="Peptidase_S9"/>
    <property type="match status" value="1"/>
</dbReference>
<keyword evidence="1" id="KW-0732">Signal</keyword>
<dbReference type="InterPro" id="IPR029058">
    <property type="entry name" value="AB_hydrolase_fold"/>
</dbReference>
<organism evidence="5 6">
    <name type="scientific">Cryobacterium suzukii</name>
    <dbReference type="NCBI Taxonomy" id="1259198"/>
    <lineage>
        <taxon>Bacteria</taxon>
        <taxon>Bacillati</taxon>
        <taxon>Actinomycetota</taxon>
        <taxon>Actinomycetes</taxon>
        <taxon>Micrococcales</taxon>
        <taxon>Microbacteriaceae</taxon>
        <taxon>Cryobacterium</taxon>
    </lineage>
</organism>
<evidence type="ECO:0000256" key="1">
    <source>
        <dbReference type="ARBA" id="ARBA00022729"/>
    </source>
</evidence>
<dbReference type="RefSeq" id="WP_134514138.1">
    <property type="nucleotide sequence ID" value="NZ_SOHJ01000007.1"/>
</dbReference>
<feature type="region of interest" description="Disordered" evidence="3">
    <location>
        <begin position="201"/>
        <end position="242"/>
    </location>
</feature>
<dbReference type="GO" id="GO:0004252">
    <property type="term" value="F:serine-type endopeptidase activity"/>
    <property type="evidence" value="ECO:0007669"/>
    <property type="project" value="TreeGrafter"/>
</dbReference>
<reference evidence="5 6" key="1">
    <citation type="submission" date="2019-03" db="EMBL/GenBank/DDBJ databases">
        <title>Genomics of glacier-inhabiting Cryobacterium strains.</title>
        <authorList>
            <person name="Liu Q."/>
            <person name="Xin Y.-H."/>
        </authorList>
    </citation>
    <scope>NUCLEOTIDE SEQUENCE [LARGE SCALE GENOMIC DNA]</scope>
    <source>
        <strain evidence="5 6">Sr39</strain>
    </source>
</reference>
<dbReference type="OrthoDB" id="262125at2"/>
<dbReference type="InterPro" id="IPR001375">
    <property type="entry name" value="Peptidase_S9_cat"/>
</dbReference>
<name>A0A4R9AFR1_9MICO</name>
<evidence type="ECO:0000256" key="2">
    <source>
        <dbReference type="ARBA" id="ARBA00022801"/>
    </source>
</evidence>
<dbReference type="GO" id="GO:0006508">
    <property type="term" value="P:proteolysis"/>
    <property type="evidence" value="ECO:0007669"/>
    <property type="project" value="InterPro"/>
</dbReference>
<dbReference type="AlphaFoldDB" id="A0A4R9AFR1"/>
<dbReference type="SUPFAM" id="SSF53474">
    <property type="entry name" value="alpha/beta-Hydrolases"/>
    <property type="match status" value="1"/>
</dbReference>
<keyword evidence="2" id="KW-0378">Hydrolase</keyword>
<evidence type="ECO:0000313" key="6">
    <source>
        <dbReference type="Proteomes" id="UP000298170"/>
    </source>
</evidence>
<comment type="caution">
    <text evidence="5">The sequence shown here is derived from an EMBL/GenBank/DDBJ whole genome shotgun (WGS) entry which is preliminary data.</text>
</comment>
<evidence type="ECO:0000313" key="5">
    <source>
        <dbReference type="EMBL" id="TFD60989.1"/>
    </source>
</evidence>
<feature type="domain" description="Peptidase S9 prolyl oligopeptidase catalytic" evidence="4">
    <location>
        <begin position="479"/>
        <end position="685"/>
    </location>
</feature>
<evidence type="ECO:0000259" key="4">
    <source>
        <dbReference type="Pfam" id="PF00326"/>
    </source>
</evidence>
<dbReference type="InterPro" id="IPR011042">
    <property type="entry name" value="6-blade_b-propeller_TolB-like"/>
</dbReference>
<dbReference type="SUPFAM" id="SSF82171">
    <property type="entry name" value="DPP6 N-terminal domain-like"/>
    <property type="match status" value="1"/>
</dbReference>
<evidence type="ECO:0000256" key="3">
    <source>
        <dbReference type="SAM" id="MobiDB-lite"/>
    </source>
</evidence>
<dbReference type="Gene3D" id="2.120.10.30">
    <property type="entry name" value="TolB, C-terminal domain"/>
    <property type="match status" value="2"/>
</dbReference>
<dbReference type="Gene3D" id="3.40.50.1820">
    <property type="entry name" value="alpha/beta hydrolase"/>
    <property type="match status" value="1"/>
</dbReference>
<dbReference type="Proteomes" id="UP000298170">
    <property type="component" value="Unassembled WGS sequence"/>
</dbReference>
<sequence>MTSESHTTPFSSLDDYIALPRVEGLTLSPDGASVVLTVATLARDRTTYERALWSVSADGTGVPTRLTRSAKGESGAAFTAAGDVLFVSGRPDAGAEKDTEAAQLWLLPAAGGEARAITRLAGGVSGIAAVAVAATSFVIAADLLPSATDLESESVARKERTDKKVAAILHESYPVRYWDHDLGPAEPHLLALDLADFHDTIAGPTSDTPADAPAPYPTDLPRPRDLTPTPGRTMDTAGQALTPDGSTLIVARRVAEQRSGRYVLVSIDVSTGTQTTLFDEPKVDFESPVVSLDGRLIAFVRSAVSTPQGPADQEIWVADLDGSHPRRLATEWDRWPTSLVFDAPTESNQALIVTADHNGRGPIFRIPLDGGAPEQLTTDDFSYTNVCVDPQTGDLVALRSSWIAPAHPVRISRSGSVTSLATPAALPDVPGTITEVETLAEDGARVRAWLLLPDRASAQHPAPLLLWIHGGPLNSWNAWSWRWSPLLAVARGYAVLLPDPALSTGYGLNFIARGWNAWGAKPYTDLLAITDAAEALPEIDETLTAAMGGSFGGYMANWVAGHTDRFRAIVSHASLWSLDQFNGTTDNSEYWQSIFSTQGMIDNSPHQAVRDIATPMLVIHGDHDYRVPIGESLRLWSELAEHHANADGSTQHKFLFFPDENHWVLKPQHAVVWYQTVFAFLDLHVHGADWKRPRLLG</sequence>
<dbReference type="PANTHER" id="PTHR42776">
    <property type="entry name" value="SERINE PEPTIDASE S9 FAMILY MEMBER"/>
    <property type="match status" value="1"/>
</dbReference>
<gene>
    <name evidence="5" type="ORF">E3T39_07765</name>
</gene>
<proteinExistence type="predicted"/>
<dbReference type="EMBL" id="SOHJ01000007">
    <property type="protein sequence ID" value="TFD60989.1"/>
    <property type="molecule type" value="Genomic_DNA"/>
</dbReference>
<dbReference type="PANTHER" id="PTHR42776:SF13">
    <property type="entry name" value="DIPEPTIDYL-PEPTIDASE 5"/>
    <property type="match status" value="1"/>
</dbReference>
<protein>
    <submittedName>
        <fullName evidence="5">S9 family peptidase</fullName>
    </submittedName>
</protein>
<keyword evidence="6" id="KW-1185">Reference proteome</keyword>